<dbReference type="Gene3D" id="3.30.465.10">
    <property type="match status" value="1"/>
</dbReference>
<dbReference type="Pfam" id="PF01565">
    <property type="entry name" value="FAD_binding_4"/>
    <property type="match status" value="1"/>
</dbReference>
<evidence type="ECO:0000313" key="2">
    <source>
        <dbReference type="EMBL" id="VAW78935.1"/>
    </source>
</evidence>
<sequence>METEIHNWGKDIYSYPSVVTQPNSVDEIIKIVKDTQQYPSPVKAVGSNHSTSHCAVSDQGTLVDMTKLNKIIKITADTVTTQAGALYLDVNQALEKEGKQFYVNLELGNLSMGSACTCGTKDASMPGEAGQVCSYASVIKVVSASGELLEFNEDDLELLRFARSSYGMIGIVYEVTFKIHQLKPMTVYHENYTLDSFLACLPELVKRQQSIMLYMFPHEDKVTVEFRHYHEGSTFSRRYVWRLRNWTWVRLTPLLGWFVTKYIPWPSMRYFCLKMYNKIQRMVLRFILHGKNTSASAQMIRYPNTSGRSGYTFSIWTFAEDKYPDILRGYFQFCKEYYRKHNYRCDMLNVGYRVEQDQASLLSYSVDSTVLTLDPVSTGSPGWNEFLRAYNHYCSEQGGIPLFNQTKWLTPKQARKAFGDRIDIVKTKVQQYDPHGRFLNEFFRERIFDS</sequence>
<dbReference type="InterPro" id="IPR006094">
    <property type="entry name" value="Oxid_FAD_bind_N"/>
</dbReference>
<dbReference type="InterPro" id="IPR010031">
    <property type="entry name" value="FAD_lactone_oxidase-like"/>
</dbReference>
<dbReference type="EMBL" id="UOFL01000170">
    <property type="protein sequence ID" value="VAW78935.1"/>
    <property type="molecule type" value="Genomic_DNA"/>
</dbReference>
<dbReference type="Gene3D" id="3.30.43.10">
    <property type="entry name" value="Uridine Diphospho-n-acetylenolpyruvylglucosamine Reductase, domain 2"/>
    <property type="match status" value="1"/>
</dbReference>
<dbReference type="InterPro" id="IPR016169">
    <property type="entry name" value="FAD-bd_PCMH_sub2"/>
</dbReference>
<dbReference type="AlphaFoldDB" id="A0A3B0YDH5"/>
<accession>A0A3B0YDH5</accession>
<dbReference type="SUPFAM" id="SSF56176">
    <property type="entry name" value="FAD-binding/transporter-associated domain-like"/>
    <property type="match status" value="1"/>
</dbReference>
<dbReference type="InterPro" id="IPR016166">
    <property type="entry name" value="FAD-bd_PCMH"/>
</dbReference>
<dbReference type="InterPro" id="IPR036318">
    <property type="entry name" value="FAD-bd_PCMH-like_sf"/>
</dbReference>
<dbReference type="GO" id="GO:0016899">
    <property type="term" value="F:oxidoreductase activity, acting on the CH-OH group of donors, oxygen as acceptor"/>
    <property type="evidence" value="ECO:0007669"/>
    <property type="project" value="InterPro"/>
</dbReference>
<dbReference type="PANTHER" id="PTHR43762:SF1">
    <property type="entry name" value="D-ARABINONO-1,4-LACTONE OXIDASE"/>
    <property type="match status" value="1"/>
</dbReference>
<name>A0A3B0YDH5_9ZZZZ</name>
<feature type="domain" description="FAD-binding PCMH-type" evidence="1">
    <location>
        <begin position="12"/>
        <end position="182"/>
    </location>
</feature>
<proteinExistence type="predicted"/>
<evidence type="ECO:0000259" key="1">
    <source>
        <dbReference type="PROSITE" id="PS51387"/>
    </source>
</evidence>
<dbReference type="PROSITE" id="PS51387">
    <property type="entry name" value="FAD_PCMH"/>
    <property type="match status" value="1"/>
</dbReference>
<dbReference type="InterPro" id="IPR016167">
    <property type="entry name" value="FAD-bd_PCMH_sub1"/>
</dbReference>
<dbReference type="PANTHER" id="PTHR43762">
    <property type="entry name" value="L-GULONOLACTONE OXIDASE"/>
    <property type="match status" value="1"/>
</dbReference>
<dbReference type="GO" id="GO:0071949">
    <property type="term" value="F:FAD binding"/>
    <property type="evidence" value="ECO:0007669"/>
    <property type="project" value="InterPro"/>
</dbReference>
<gene>
    <name evidence="2" type="ORF">MNBD_GAMMA12-3234</name>
</gene>
<reference evidence="2" key="1">
    <citation type="submission" date="2018-06" db="EMBL/GenBank/DDBJ databases">
        <authorList>
            <person name="Zhirakovskaya E."/>
        </authorList>
    </citation>
    <scope>NUCLEOTIDE SEQUENCE</scope>
</reference>
<organism evidence="2">
    <name type="scientific">hydrothermal vent metagenome</name>
    <dbReference type="NCBI Taxonomy" id="652676"/>
    <lineage>
        <taxon>unclassified sequences</taxon>
        <taxon>metagenomes</taxon>
        <taxon>ecological metagenomes</taxon>
    </lineage>
</organism>
<protein>
    <submittedName>
        <fullName evidence="2">FIG00546255: Oxidoreductase, FAD-binding protein</fullName>
    </submittedName>
</protein>